<protein>
    <submittedName>
        <fullName evidence="1">Uncharacterized protein</fullName>
    </submittedName>
</protein>
<dbReference type="EMBL" id="JAGXTP010000001">
    <property type="protein sequence ID" value="MBS3848633.1"/>
    <property type="molecule type" value="Genomic_DNA"/>
</dbReference>
<accession>A0A942I692</accession>
<comment type="caution">
    <text evidence="1">The sequence shown here is derived from an EMBL/GenBank/DDBJ whole genome shotgun (WGS) entry which is preliminary data.</text>
</comment>
<sequence length="120" mass="12494">MASLTLAAPVAASGGIWCEGDNVFAEIGTGRLPVLHIVGAHAEAGEVAYSTGPERGDGKPFVVGQAFGDDTGIMIDFVDPNFQDIVVSIRLRYEGGDADWPLMGTMVLDSTSHAIRCGAD</sequence>
<keyword evidence="2" id="KW-1185">Reference proteome</keyword>
<evidence type="ECO:0000313" key="1">
    <source>
        <dbReference type="EMBL" id="MBS3848633.1"/>
    </source>
</evidence>
<dbReference type="RefSeq" id="WP_212658167.1">
    <property type="nucleotide sequence ID" value="NZ_JAGXTP010000001.1"/>
</dbReference>
<dbReference type="Proteomes" id="UP000678281">
    <property type="component" value="Unassembled WGS sequence"/>
</dbReference>
<evidence type="ECO:0000313" key="2">
    <source>
        <dbReference type="Proteomes" id="UP000678281"/>
    </source>
</evidence>
<organism evidence="1 2">
    <name type="scientific">Devosia litorisediminis</name>
    <dbReference type="NCBI Taxonomy" id="2829817"/>
    <lineage>
        <taxon>Bacteria</taxon>
        <taxon>Pseudomonadati</taxon>
        <taxon>Pseudomonadota</taxon>
        <taxon>Alphaproteobacteria</taxon>
        <taxon>Hyphomicrobiales</taxon>
        <taxon>Devosiaceae</taxon>
        <taxon>Devosia</taxon>
    </lineage>
</organism>
<name>A0A942I692_9HYPH</name>
<proteinExistence type="predicted"/>
<reference evidence="1" key="1">
    <citation type="submission" date="2021-04" db="EMBL/GenBank/DDBJ databases">
        <title>Devosia litorisediminis sp. nov., isolated from a sand dune.</title>
        <authorList>
            <person name="Park S."/>
            <person name="Yoon J.-H."/>
        </authorList>
    </citation>
    <scope>NUCLEOTIDE SEQUENCE</scope>
    <source>
        <strain evidence="1">BSSL-BM10</strain>
    </source>
</reference>
<gene>
    <name evidence="1" type="ORF">KD146_07985</name>
</gene>
<dbReference type="AlphaFoldDB" id="A0A942I692"/>